<dbReference type="AlphaFoldDB" id="A0A2L2X6Q8"/>
<name>A0A2L2X6Q8_9FIRM</name>
<comment type="caution">
    <text evidence="1">The sequence shown here is derived from an EMBL/GenBank/DDBJ whole genome shotgun (WGS) entry which is preliminary data.</text>
</comment>
<dbReference type="RefSeq" id="WP_104370454.1">
    <property type="nucleotide sequence ID" value="NZ_BFAV01000002.1"/>
</dbReference>
<organism evidence="1 2">
    <name type="scientific">Desulfocucumis palustris</name>
    <dbReference type="NCBI Taxonomy" id="1898651"/>
    <lineage>
        <taxon>Bacteria</taxon>
        <taxon>Bacillati</taxon>
        <taxon>Bacillota</taxon>
        <taxon>Clostridia</taxon>
        <taxon>Eubacteriales</taxon>
        <taxon>Desulfocucumaceae</taxon>
        <taxon>Desulfocucumis</taxon>
    </lineage>
</organism>
<reference evidence="2" key="1">
    <citation type="submission" date="2018-02" db="EMBL/GenBank/DDBJ databases">
        <title>Genome sequence of Desulfocucumis palustris strain NAW-5.</title>
        <authorList>
            <person name="Watanabe M."/>
            <person name="Kojima H."/>
            <person name="Fukui M."/>
        </authorList>
    </citation>
    <scope>NUCLEOTIDE SEQUENCE [LARGE SCALE GENOMIC DNA]</scope>
    <source>
        <strain evidence="2">NAW-5</strain>
    </source>
</reference>
<evidence type="ECO:0000313" key="2">
    <source>
        <dbReference type="Proteomes" id="UP000239549"/>
    </source>
</evidence>
<dbReference type="OrthoDB" id="2833849at2"/>
<dbReference type="Proteomes" id="UP000239549">
    <property type="component" value="Unassembled WGS sequence"/>
</dbReference>
<protein>
    <submittedName>
        <fullName evidence="1">Uncharacterized protein</fullName>
    </submittedName>
</protein>
<evidence type="ECO:0000313" key="1">
    <source>
        <dbReference type="EMBL" id="GBF31837.1"/>
    </source>
</evidence>
<gene>
    <name evidence="1" type="ORF">DCCM_0021</name>
</gene>
<dbReference type="EMBL" id="BFAV01000002">
    <property type="protein sequence ID" value="GBF31837.1"/>
    <property type="molecule type" value="Genomic_DNA"/>
</dbReference>
<accession>A0A2L2X6Q8</accession>
<proteinExistence type="predicted"/>
<keyword evidence="2" id="KW-1185">Reference proteome</keyword>
<sequence length="277" mass="31893">MPFDDRLKNTQTPHRVYALCKLIQYNQSLTKEELCQYLQPSSLNKNDDVFKNVYDLADKGELIARGSDGNVILNLTDHEMASIDSFRRAIANRAFDNPQLTFCRFTAWYLMRGPEVYSEKSKDLVVHFDREININKDINMYNETNVIGWRTWVCFLGLGFIHNGIVVPNAARRLQDVLGEDRQMERDRPIAFKDFIVWLNQHCPELDYGELSHNNRGQAVVREQNLSLALSAGLRALHDSGKIKLGYVRDARDVWYLESAATHEITGAVSEIVIGRW</sequence>